<gene>
    <name evidence="2" type="ORF">WJX72_010542</name>
</gene>
<evidence type="ECO:0000313" key="3">
    <source>
        <dbReference type="Proteomes" id="UP001489004"/>
    </source>
</evidence>
<feature type="region of interest" description="Disordered" evidence="1">
    <location>
        <begin position="55"/>
        <end position="90"/>
    </location>
</feature>
<reference evidence="2 3" key="1">
    <citation type="journal article" date="2024" name="Nat. Commun.">
        <title>Phylogenomics reveals the evolutionary origins of lichenization in chlorophyte algae.</title>
        <authorList>
            <person name="Puginier C."/>
            <person name="Libourel C."/>
            <person name="Otte J."/>
            <person name="Skaloud P."/>
            <person name="Haon M."/>
            <person name="Grisel S."/>
            <person name="Petersen M."/>
            <person name="Berrin J.G."/>
            <person name="Delaux P.M."/>
            <person name="Dal Grande F."/>
            <person name="Keller J."/>
        </authorList>
    </citation>
    <scope>NUCLEOTIDE SEQUENCE [LARGE SCALE GENOMIC DNA]</scope>
    <source>
        <strain evidence="2 3">SAG 2043</strain>
    </source>
</reference>
<accession>A0AAW1RAE2</accession>
<protein>
    <submittedName>
        <fullName evidence="2">Uncharacterized protein</fullName>
    </submittedName>
</protein>
<dbReference type="EMBL" id="JALJOR010000001">
    <property type="protein sequence ID" value="KAK9830246.1"/>
    <property type="molecule type" value="Genomic_DNA"/>
</dbReference>
<evidence type="ECO:0000313" key="2">
    <source>
        <dbReference type="EMBL" id="KAK9830246.1"/>
    </source>
</evidence>
<evidence type="ECO:0000256" key="1">
    <source>
        <dbReference type="SAM" id="MobiDB-lite"/>
    </source>
</evidence>
<name>A0AAW1RAE2_9CHLO</name>
<dbReference type="Proteomes" id="UP001489004">
    <property type="component" value="Unassembled WGS sequence"/>
</dbReference>
<organism evidence="2 3">
    <name type="scientific">[Myrmecia] bisecta</name>
    <dbReference type="NCBI Taxonomy" id="41462"/>
    <lineage>
        <taxon>Eukaryota</taxon>
        <taxon>Viridiplantae</taxon>
        <taxon>Chlorophyta</taxon>
        <taxon>core chlorophytes</taxon>
        <taxon>Trebouxiophyceae</taxon>
        <taxon>Trebouxiales</taxon>
        <taxon>Trebouxiaceae</taxon>
        <taxon>Myrmecia</taxon>
    </lineage>
</organism>
<dbReference type="AlphaFoldDB" id="A0AAW1RAE2"/>
<sequence>MSTDLSRSWANVEELVEEVVPDLIKKVVSVPSQPESAAGLLKALQQIKSNCQLAREQSTKLQASHQAPASGQGRQAHEGTAGTNTQQQQCQAGRRCAPISRFLAGNLPARCQPAAH</sequence>
<proteinExistence type="predicted"/>
<comment type="caution">
    <text evidence="2">The sequence shown here is derived from an EMBL/GenBank/DDBJ whole genome shotgun (WGS) entry which is preliminary data.</text>
</comment>
<keyword evidence="3" id="KW-1185">Reference proteome</keyword>
<feature type="compositionally biased region" description="Polar residues" evidence="1">
    <location>
        <begin position="55"/>
        <end position="73"/>
    </location>
</feature>
<feature type="compositionally biased region" description="Low complexity" evidence="1">
    <location>
        <begin position="79"/>
        <end position="90"/>
    </location>
</feature>